<sequence length="254" mass="27618">MINLPLSYHQVVEYKRVKSQSINSILLELFLLHENYNEVHDCLSFGVGCCRTSSILRIWWTLRWILSVRRRPPPAYTGIPATAAYPVAYGYPSYSATQYHAQDELGQASFGYSHPGQAATNLRDGLGNQIGSYAYINPEGKEVRVSYTADSRGFRVLSNDLPVAPVANLVAPVQVQDTPEVAQAKADHAAAVAAAKSATPAVRAKRQVFGFGAYPGYAVSPYAYTVAAPAVPTREATLTKTILTPGHAVAYRVD</sequence>
<proteinExistence type="predicted"/>
<accession>A0A8J2RH03</accession>
<evidence type="ECO:0000313" key="3">
    <source>
        <dbReference type="EMBL" id="CAH0104364.1"/>
    </source>
</evidence>
<evidence type="ECO:0008006" key="5">
    <source>
        <dbReference type="Google" id="ProtNLM"/>
    </source>
</evidence>
<dbReference type="Proteomes" id="UP000789390">
    <property type="component" value="Unassembled WGS sequence"/>
</dbReference>
<organism evidence="3 4">
    <name type="scientific">Daphnia galeata</name>
    <dbReference type="NCBI Taxonomy" id="27404"/>
    <lineage>
        <taxon>Eukaryota</taxon>
        <taxon>Metazoa</taxon>
        <taxon>Ecdysozoa</taxon>
        <taxon>Arthropoda</taxon>
        <taxon>Crustacea</taxon>
        <taxon>Branchiopoda</taxon>
        <taxon>Diplostraca</taxon>
        <taxon>Cladocera</taxon>
        <taxon>Anomopoda</taxon>
        <taxon>Daphniidae</taxon>
        <taxon>Daphnia</taxon>
    </lineage>
</organism>
<dbReference type="PANTHER" id="PTHR10380">
    <property type="entry name" value="CUTICLE PROTEIN"/>
    <property type="match status" value="1"/>
</dbReference>
<name>A0A8J2RH03_9CRUS</name>
<dbReference type="PROSITE" id="PS00233">
    <property type="entry name" value="CHIT_BIND_RR_1"/>
    <property type="match status" value="1"/>
</dbReference>
<keyword evidence="1 2" id="KW-0193">Cuticle</keyword>
<dbReference type="Pfam" id="PF00379">
    <property type="entry name" value="Chitin_bind_4"/>
    <property type="match status" value="1"/>
</dbReference>
<comment type="caution">
    <text evidence="3">The sequence shown here is derived from an EMBL/GenBank/DDBJ whole genome shotgun (WGS) entry which is preliminary data.</text>
</comment>
<evidence type="ECO:0000313" key="4">
    <source>
        <dbReference type="Proteomes" id="UP000789390"/>
    </source>
</evidence>
<dbReference type="EMBL" id="CAKKLH010000135">
    <property type="protein sequence ID" value="CAH0104364.1"/>
    <property type="molecule type" value="Genomic_DNA"/>
</dbReference>
<keyword evidence="4" id="KW-1185">Reference proteome</keyword>
<dbReference type="InterPro" id="IPR000618">
    <property type="entry name" value="Insect_cuticle"/>
</dbReference>
<dbReference type="PROSITE" id="PS51155">
    <property type="entry name" value="CHIT_BIND_RR_2"/>
    <property type="match status" value="1"/>
</dbReference>
<dbReference type="PANTHER" id="PTHR10380:SF196">
    <property type="entry name" value="CUTICULAR PROTEIN 72EA"/>
    <property type="match status" value="1"/>
</dbReference>
<dbReference type="InterPro" id="IPR031311">
    <property type="entry name" value="CHIT_BIND_RR_consensus"/>
</dbReference>
<evidence type="ECO:0000256" key="2">
    <source>
        <dbReference type="PROSITE-ProRule" id="PRU00497"/>
    </source>
</evidence>
<evidence type="ECO:0000256" key="1">
    <source>
        <dbReference type="ARBA" id="ARBA00022460"/>
    </source>
</evidence>
<dbReference type="GO" id="GO:0008010">
    <property type="term" value="F:structural constituent of chitin-based larval cuticle"/>
    <property type="evidence" value="ECO:0007669"/>
    <property type="project" value="TreeGrafter"/>
</dbReference>
<dbReference type="GO" id="GO:0062129">
    <property type="term" value="C:chitin-based extracellular matrix"/>
    <property type="evidence" value="ECO:0007669"/>
    <property type="project" value="TreeGrafter"/>
</dbReference>
<dbReference type="AlphaFoldDB" id="A0A8J2RH03"/>
<dbReference type="OrthoDB" id="6377716at2759"/>
<protein>
    <recommendedName>
        <fullName evidence="5">Cuticular protein</fullName>
    </recommendedName>
</protein>
<reference evidence="3" key="1">
    <citation type="submission" date="2021-11" db="EMBL/GenBank/DDBJ databases">
        <authorList>
            <person name="Schell T."/>
        </authorList>
    </citation>
    <scope>NUCLEOTIDE SEQUENCE</scope>
    <source>
        <strain evidence="3">M5</strain>
    </source>
</reference>
<gene>
    <name evidence="3" type="ORF">DGAL_LOCUS7213</name>
</gene>
<dbReference type="InterPro" id="IPR050468">
    <property type="entry name" value="Cuticle_Struct_Prot"/>
</dbReference>